<keyword evidence="2" id="KW-0150">Chloroplast</keyword>
<organism evidence="2">
    <name type="scientific">Caloglossa beccarii</name>
    <dbReference type="NCBI Taxonomy" id="131038"/>
    <lineage>
        <taxon>Eukaryota</taxon>
        <taxon>Rhodophyta</taxon>
        <taxon>Florideophyceae</taxon>
        <taxon>Rhodymeniophycidae</taxon>
        <taxon>Ceramiales</taxon>
        <taxon>Delesseriaceae</taxon>
        <taxon>Caloglossa</taxon>
    </lineage>
</organism>
<dbReference type="AlphaFoldDB" id="A0A1Z1M8M9"/>
<evidence type="ECO:0008006" key="3">
    <source>
        <dbReference type="Google" id="ProtNLM"/>
    </source>
</evidence>
<accession>A0A1Z1M8M9</accession>
<reference evidence="2" key="1">
    <citation type="journal article" date="2017" name="J. Phycol.">
        <title>Analysis of chloroplast genomes and a supermatrix inform reclassification of the Rhodomelaceae (Rhodophyta).</title>
        <authorList>
            <person name="Diaz-Tapia P."/>
            <person name="Maggs C.A."/>
            <person name="West J.A."/>
            <person name="Verbruggen H."/>
        </authorList>
    </citation>
    <scope>NUCLEOTIDE SEQUENCE</scope>
    <source>
        <strain evidence="2">JW4523</strain>
    </source>
</reference>
<protein>
    <recommendedName>
        <fullName evidence="3">Ycf54</fullName>
    </recommendedName>
</protein>
<gene>
    <name evidence="2" type="primary">ycf54</name>
</gene>
<keyword evidence="2" id="KW-0934">Plastid</keyword>
<dbReference type="EMBL" id="MF101422">
    <property type="protein sequence ID" value="ARW62201.1"/>
    <property type="molecule type" value="Genomic_DNA"/>
</dbReference>
<geneLocation type="chloroplast" evidence="2"/>
<dbReference type="Pfam" id="PF10674">
    <property type="entry name" value="Ycf54"/>
    <property type="match status" value="1"/>
</dbReference>
<dbReference type="InterPro" id="IPR019616">
    <property type="entry name" value="Ycf54"/>
</dbReference>
<evidence type="ECO:0000313" key="2">
    <source>
        <dbReference type="EMBL" id="ARW62201.1"/>
    </source>
</evidence>
<dbReference type="InterPro" id="IPR038409">
    <property type="entry name" value="Ycf54-like_sf"/>
</dbReference>
<comment type="similarity">
    <text evidence="1">Belongs to the ycf54 family.</text>
</comment>
<dbReference type="PANTHER" id="PTHR35319">
    <property type="match status" value="1"/>
</dbReference>
<dbReference type="RefSeq" id="YP_009393639.1">
    <property type="nucleotide sequence ID" value="NC_035269.1"/>
</dbReference>
<dbReference type="PANTHER" id="PTHR35319:SF2">
    <property type="entry name" value="YCF54"/>
    <property type="match status" value="1"/>
</dbReference>
<evidence type="ECO:0000256" key="1">
    <source>
        <dbReference type="ARBA" id="ARBA00043978"/>
    </source>
</evidence>
<sequence length="101" mass="12066">MYNYYFILASQNFLLHEEPVEEILRERIAYYQRVNKKIDFWLVLNPKFIDIAQPNLNKLSLKNSYAAIVSLDKSFIQWLKLRISFVIVGKFFSESIFLPIT</sequence>
<dbReference type="GeneID" id="33355368"/>
<name>A0A1Z1M8M9_9FLOR</name>
<dbReference type="Gene3D" id="3.30.70.1860">
    <property type="entry name" value="Uncharacterised protein family Ycf54"/>
    <property type="match status" value="1"/>
</dbReference>
<proteinExistence type="inferred from homology"/>